<organism evidence="3">
    <name type="scientific">mine drainage metagenome</name>
    <dbReference type="NCBI Taxonomy" id="410659"/>
    <lineage>
        <taxon>unclassified sequences</taxon>
        <taxon>metagenomes</taxon>
        <taxon>ecological metagenomes</taxon>
    </lineage>
</organism>
<dbReference type="PANTHER" id="PTHR23419">
    <property type="entry name" value="DIVALENT CATION TOLERANCE CUTA-RELATED"/>
    <property type="match status" value="1"/>
</dbReference>
<dbReference type="Pfam" id="PF03091">
    <property type="entry name" value="CutA1"/>
    <property type="match status" value="1"/>
</dbReference>
<proteinExistence type="inferred from homology"/>
<accession>T1B9U6</accession>
<dbReference type="EMBL" id="AUZZ01005073">
    <property type="protein sequence ID" value="EQD51015.1"/>
    <property type="molecule type" value="Genomic_DNA"/>
</dbReference>
<comment type="similarity">
    <text evidence="1">Belongs to the CutA family.</text>
</comment>
<evidence type="ECO:0000256" key="2">
    <source>
        <dbReference type="SAM" id="MobiDB-lite"/>
    </source>
</evidence>
<dbReference type="GO" id="GO:0010038">
    <property type="term" value="P:response to metal ion"/>
    <property type="evidence" value="ECO:0007669"/>
    <property type="project" value="InterPro"/>
</dbReference>
<evidence type="ECO:0000313" key="3">
    <source>
        <dbReference type="EMBL" id="EQD51015.1"/>
    </source>
</evidence>
<evidence type="ECO:0000256" key="1">
    <source>
        <dbReference type="ARBA" id="ARBA00010169"/>
    </source>
</evidence>
<sequence length="153" mass="16773">MSPYPLDPVRAVGPARLVISSYPSRDAARAAVRGAVEARLAACGTVLDAASQYWWQGRVVEATEAVVLFKTVPKRVGALFAYLRAHHPYEVPEILEVDLPRVDDGYLRYLARTIDTDAPPPPLGGGATRRAAPRARAARPLGRTRAPHRRRSR</sequence>
<dbReference type="InterPro" id="IPR015867">
    <property type="entry name" value="N-reg_PII/ATP_PRibTrfase_C"/>
</dbReference>
<dbReference type="InterPro" id="IPR011322">
    <property type="entry name" value="N-reg_PII-like_a/b"/>
</dbReference>
<reference evidence="3" key="1">
    <citation type="submission" date="2013-08" db="EMBL/GenBank/DDBJ databases">
        <authorList>
            <person name="Mendez C."/>
            <person name="Richter M."/>
            <person name="Ferrer M."/>
            <person name="Sanchez J."/>
        </authorList>
    </citation>
    <scope>NUCLEOTIDE SEQUENCE</scope>
</reference>
<feature type="region of interest" description="Disordered" evidence="2">
    <location>
        <begin position="117"/>
        <end position="153"/>
    </location>
</feature>
<dbReference type="GO" id="GO:0005507">
    <property type="term" value="F:copper ion binding"/>
    <property type="evidence" value="ECO:0007669"/>
    <property type="project" value="TreeGrafter"/>
</dbReference>
<reference evidence="3" key="2">
    <citation type="journal article" date="2014" name="ISME J.">
        <title>Microbial stratification in low pH oxic and suboxic macroscopic growths along an acid mine drainage.</title>
        <authorList>
            <person name="Mendez-Garcia C."/>
            <person name="Mesa V."/>
            <person name="Sprenger R.R."/>
            <person name="Richter M."/>
            <person name="Diez M.S."/>
            <person name="Solano J."/>
            <person name="Bargiela R."/>
            <person name="Golyshina O.V."/>
            <person name="Manteca A."/>
            <person name="Ramos J.L."/>
            <person name="Gallego J.R."/>
            <person name="Llorente I."/>
            <person name="Martins Dos Santos V.A."/>
            <person name="Jensen O.N."/>
            <person name="Pelaez A.I."/>
            <person name="Sanchez J."/>
            <person name="Ferrer M."/>
        </authorList>
    </citation>
    <scope>NUCLEOTIDE SEQUENCE</scope>
</reference>
<gene>
    <name evidence="3" type="ORF">B2A_07091</name>
</gene>
<comment type="caution">
    <text evidence="3">The sequence shown here is derived from an EMBL/GenBank/DDBJ whole genome shotgun (WGS) entry which is preliminary data.</text>
</comment>
<dbReference type="AlphaFoldDB" id="T1B9U6"/>
<dbReference type="InterPro" id="IPR004323">
    <property type="entry name" value="Ion_tolerance_CutA"/>
</dbReference>
<protein>
    <submittedName>
        <fullName evidence="3">Divalent ion tolerance protein, CutA1</fullName>
    </submittedName>
</protein>
<name>T1B9U6_9ZZZZ</name>
<dbReference type="Gene3D" id="3.30.70.120">
    <property type="match status" value="1"/>
</dbReference>
<dbReference type="SUPFAM" id="SSF54913">
    <property type="entry name" value="GlnB-like"/>
    <property type="match status" value="1"/>
</dbReference>
<dbReference type="PANTHER" id="PTHR23419:SF8">
    <property type="entry name" value="FI09726P"/>
    <property type="match status" value="1"/>
</dbReference>